<keyword evidence="1 3" id="KW-0732">Signal</keyword>
<dbReference type="PANTHER" id="PTHR33562">
    <property type="entry name" value="ATILLA, ISOFORM B-RELATED-RELATED"/>
    <property type="match status" value="1"/>
</dbReference>
<accession>A0ABY7FE60</accession>
<keyword evidence="2" id="KW-0325">Glycoprotein</keyword>
<organism evidence="4 5">
    <name type="scientific">Mya arenaria</name>
    <name type="common">Soft-shell clam</name>
    <dbReference type="NCBI Taxonomy" id="6604"/>
    <lineage>
        <taxon>Eukaryota</taxon>
        <taxon>Metazoa</taxon>
        <taxon>Spiralia</taxon>
        <taxon>Lophotrochozoa</taxon>
        <taxon>Mollusca</taxon>
        <taxon>Bivalvia</taxon>
        <taxon>Autobranchia</taxon>
        <taxon>Heteroconchia</taxon>
        <taxon>Euheterodonta</taxon>
        <taxon>Imparidentia</taxon>
        <taxon>Neoheterodontei</taxon>
        <taxon>Myida</taxon>
        <taxon>Myoidea</taxon>
        <taxon>Myidae</taxon>
        <taxon>Mya</taxon>
    </lineage>
</organism>
<dbReference type="Proteomes" id="UP001164746">
    <property type="component" value="Chromosome 10"/>
</dbReference>
<dbReference type="Pfam" id="PF17064">
    <property type="entry name" value="QVR"/>
    <property type="match status" value="1"/>
</dbReference>
<proteinExistence type="predicted"/>
<dbReference type="InterPro" id="IPR031424">
    <property type="entry name" value="QVR-like"/>
</dbReference>
<evidence type="ECO:0000313" key="5">
    <source>
        <dbReference type="Proteomes" id="UP001164746"/>
    </source>
</evidence>
<sequence>MATFLFGFGVLVGLLIVFSVNEVFGVKCFHCNTQVNKTCNDPFKKDSFEGKECPKGCMTQSGNDPDGYFVVNRACSDSIGTTCVDGELFNRPVHTCYCDTSLCNSDEHPPRSSAAGVANVIVVLRVLKWLYLHDVVFDIV</sequence>
<evidence type="ECO:0000256" key="3">
    <source>
        <dbReference type="SAM" id="SignalP"/>
    </source>
</evidence>
<gene>
    <name evidence="4" type="ORF">MAR_032140</name>
</gene>
<evidence type="ECO:0000313" key="4">
    <source>
        <dbReference type="EMBL" id="WAR17546.1"/>
    </source>
</evidence>
<evidence type="ECO:0000256" key="1">
    <source>
        <dbReference type="ARBA" id="ARBA00022729"/>
    </source>
</evidence>
<evidence type="ECO:0000256" key="2">
    <source>
        <dbReference type="ARBA" id="ARBA00023180"/>
    </source>
</evidence>
<reference evidence="4" key="1">
    <citation type="submission" date="2022-11" db="EMBL/GenBank/DDBJ databases">
        <title>Centuries of genome instability and evolution in soft-shell clam transmissible cancer (bioRxiv).</title>
        <authorList>
            <person name="Hart S.F.M."/>
            <person name="Yonemitsu M.A."/>
            <person name="Giersch R.M."/>
            <person name="Beal B.F."/>
            <person name="Arriagada G."/>
            <person name="Davis B.W."/>
            <person name="Ostrander E.A."/>
            <person name="Goff S.P."/>
            <person name="Metzger M.J."/>
        </authorList>
    </citation>
    <scope>NUCLEOTIDE SEQUENCE</scope>
    <source>
        <strain evidence="4">MELC-2E11</strain>
        <tissue evidence="4">Siphon/mantle</tissue>
    </source>
</reference>
<dbReference type="EMBL" id="CP111021">
    <property type="protein sequence ID" value="WAR17546.1"/>
    <property type="molecule type" value="Genomic_DNA"/>
</dbReference>
<feature type="chain" id="PRO_5045150828" description="Protein quiver" evidence="3">
    <location>
        <begin position="26"/>
        <end position="140"/>
    </location>
</feature>
<name>A0ABY7FE60_MYAAR</name>
<protein>
    <recommendedName>
        <fullName evidence="6">Protein quiver</fullName>
    </recommendedName>
</protein>
<dbReference type="InterPro" id="IPR050975">
    <property type="entry name" value="Sleep_regulator"/>
</dbReference>
<evidence type="ECO:0008006" key="6">
    <source>
        <dbReference type="Google" id="ProtNLM"/>
    </source>
</evidence>
<keyword evidence="5" id="KW-1185">Reference proteome</keyword>
<feature type="signal peptide" evidence="3">
    <location>
        <begin position="1"/>
        <end position="25"/>
    </location>
</feature>